<comment type="caution">
    <text evidence="9">The sequence shown here is derived from an EMBL/GenBank/DDBJ whole genome shotgun (WGS) entry which is preliminary data.</text>
</comment>
<proteinExistence type="inferred from homology"/>
<evidence type="ECO:0000256" key="6">
    <source>
        <dbReference type="ARBA" id="ARBA00022833"/>
    </source>
</evidence>
<dbReference type="PROSITE" id="PS00729">
    <property type="entry name" value="AP_NUCLEASE_F2_1"/>
    <property type="match status" value="1"/>
</dbReference>
<comment type="similarity">
    <text evidence="2">Belongs to the AP endonuclease 2 family.</text>
</comment>
<dbReference type="GO" id="GO:0003677">
    <property type="term" value="F:DNA binding"/>
    <property type="evidence" value="ECO:0007669"/>
    <property type="project" value="InterPro"/>
</dbReference>
<accession>A0A7C0WTA0</accession>
<reference evidence="9" key="1">
    <citation type="journal article" date="2020" name="mSystems">
        <title>Genome- and Community-Level Interaction Insights into Carbon Utilization and Element Cycling Functions of Hydrothermarchaeota in Hydrothermal Sediment.</title>
        <authorList>
            <person name="Zhou Z."/>
            <person name="Liu Y."/>
            <person name="Xu W."/>
            <person name="Pan J."/>
            <person name="Luo Z.H."/>
            <person name="Li M."/>
        </authorList>
    </citation>
    <scope>NUCLEOTIDE SEQUENCE [LARGE SCALE GENOMIC DNA]</scope>
    <source>
        <strain evidence="9">HyVt-19</strain>
    </source>
</reference>
<dbReference type="EMBL" id="DQZW01000107">
    <property type="protein sequence ID" value="HDL89703.1"/>
    <property type="molecule type" value="Genomic_DNA"/>
</dbReference>
<dbReference type="GO" id="GO:0008270">
    <property type="term" value="F:zinc ion binding"/>
    <property type="evidence" value="ECO:0007669"/>
    <property type="project" value="InterPro"/>
</dbReference>
<evidence type="ECO:0000256" key="3">
    <source>
        <dbReference type="ARBA" id="ARBA00022723"/>
    </source>
</evidence>
<evidence type="ECO:0000313" key="9">
    <source>
        <dbReference type="EMBL" id="HDL89703.1"/>
    </source>
</evidence>
<dbReference type="PROSITE" id="PS51432">
    <property type="entry name" value="AP_NUCLEASE_F2_4"/>
    <property type="match status" value="1"/>
</dbReference>
<keyword evidence="4" id="KW-0227">DNA damage</keyword>
<dbReference type="InterPro" id="IPR036237">
    <property type="entry name" value="Xyl_isomerase-like_sf"/>
</dbReference>
<comment type="cofactor">
    <cofactor evidence="1">
        <name>Zn(2+)</name>
        <dbReference type="ChEBI" id="CHEBI:29105"/>
    </cofactor>
</comment>
<dbReference type="EC" id="3.1.21.2" evidence="9"/>
<feature type="domain" description="Xylose isomerase-like TIM barrel" evidence="8">
    <location>
        <begin position="19"/>
        <end position="102"/>
    </location>
</feature>
<evidence type="ECO:0000256" key="4">
    <source>
        <dbReference type="ARBA" id="ARBA00022763"/>
    </source>
</evidence>
<feature type="non-terminal residue" evidence="9">
    <location>
        <position position="103"/>
    </location>
</feature>
<dbReference type="GO" id="GO:0008833">
    <property type="term" value="F:deoxyribonuclease IV (phage-T4-induced) activity"/>
    <property type="evidence" value="ECO:0007669"/>
    <property type="project" value="UniProtKB-EC"/>
</dbReference>
<dbReference type="GO" id="GO:0008081">
    <property type="term" value="F:phosphoric diester hydrolase activity"/>
    <property type="evidence" value="ECO:0007669"/>
    <property type="project" value="TreeGrafter"/>
</dbReference>
<keyword evidence="7" id="KW-0234">DNA repair</keyword>
<evidence type="ECO:0000256" key="2">
    <source>
        <dbReference type="ARBA" id="ARBA00005340"/>
    </source>
</evidence>
<name>A0A7C0WTA0_9BACT</name>
<dbReference type="SUPFAM" id="SSF51658">
    <property type="entry name" value="Xylose isomerase-like"/>
    <property type="match status" value="1"/>
</dbReference>
<keyword evidence="3" id="KW-0479">Metal-binding</keyword>
<organism evidence="9">
    <name type="scientific">Thermodesulforhabdus norvegica</name>
    <dbReference type="NCBI Taxonomy" id="39841"/>
    <lineage>
        <taxon>Bacteria</taxon>
        <taxon>Pseudomonadati</taxon>
        <taxon>Thermodesulfobacteriota</taxon>
        <taxon>Syntrophobacteria</taxon>
        <taxon>Syntrophobacterales</taxon>
        <taxon>Thermodesulforhabdaceae</taxon>
        <taxon>Thermodesulforhabdus</taxon>
    </lineage>
</organism>
<dbReference type="InterPro" id="IPR001719">
    <property type="entry name" value="AP_endonuc_2"/>
</dbReference>
<evidence type="ECO:0000256" key="7">
    <source>
        <dbReference type="ARBA" id="ARBA00023204"/>
    </source>
</evidence>
<dbReference type="GO" id="GO:0003906">
    <property type="term" value="F:DNA-(apurinic or apyrimidinic site) endonuclease activity"/>
    <property type="evidence" value="ECO:0007669"/>
    <property type="project" value="TreeGrafter"/>
</dbReference>
<dbReference type="PANTHER" id="PTHR21445:SF0">
    <property type="entry name" value="APURINIC-APYRIMIDINIC ENDONUCLEASE"/>
    <property type="match status" value="1"/>
</dbReference>
<dbReference type="InterPro" id="IPR018246">
    <property type="entry name" value="AP_endonuc_F2_Zn_BS"/>
</dbReference>
<dbReference type="AlphaFoldDB" id="A0A7C0WTA0"/>
<dbReference type="Pfam" id="PF01261">
    <property type="entry name" value="AP_endonuc_2"/>
    <property type="match status" value="1"/>
</dbReference>
<dbReference type="GO" id="GO:0006284">
    <property type="term" value="P:base-excision repair"/>
    <property type="evidence" value="ECO:0007669"/>
    <property type="project" value="TreeGrafter"/>
</dbReference>
<evidence type="ECO:0000259" key="8">
    <source>
        <dbReference type="Pfam" id="PF01261"/>
    </source>
</evidence>
<keyword evidence="5 9" id="KW-0378">Hydrolase</keyword>
<dbReference type="Proteomes" id="UP000886355">
    <property type="component" value="Unassembled WGS sequence"/>
</dbReference>
<keyword evidence="6" id="KW-0862">Zinc</keyword>
<dbReference type="InterPro" id="IPR013022">
    <property type="entry name" value="Xyl_isomerase-like_TIM-brl"/>
</dbReference>
<evidence type="ECO:0000256" key="1">
    <source>
        <dbReference type="ARBA" id="ARBA00001947"/>
    </source>
</evidence>
<gene>
    <name evidence="9" type="ORF">ENG14_02230</name>
</gene>
<sequence>MPPIGAHMSITGGFHKAVERLLSVGGEALQIFCKNQRQWSASPLQLEEVKRFRHSWQSSGRMPVAVHAGYLINLASPDKALAMKSVKSFVDELERTATLGIPY</sequence>
<dbReference type="PANTHER" id="PTHR21445">
    <property type="entry name" value="ENDONUCLEASE IV ENDODEOXYRIBONUCLEASE IV"/>
    <property type="match status" value="1"/>
</dbReference>
<evidence type="ECO:0000256" key="5">
    <source>
        <dbReference type="ARBA" id="ARBA00022801"/>
    </source>
</evidence>
<dbReference type="Gene3D" id="3.20.20.150">
    <property type="entry name" value="Divalent-metal-dependent TIM barrel enzymes"/>
    <property type="match status" value="1"/>
</dbReference>
<protein>
    <submittedName>
        <fullName evidence="9">Deoxyribonuclease IV</fullName>
        <ecNumber evidence="9">3.1.21.2</ecNumber>
    </submittedName>
</protein>